<dbReference type="CDD" id="cd01748">
    <property type="entry name" value="GATase1_IGP_Synthase"/>
    <property type="match status" value="1"/>
</dbReference>
<organism evidence="13 14">
    <name type="scientific">Magnetospirillum gryphiswaldense (strain DSM 6361 / JCM 21280 / NBRC 15271 / MSR-1)</name>
    <dbReference type="NCBI Taxonomy" id="431944"/>
    <lineage>
        <taxon>Bacteria</taxon>
        <taxon>Pseudomonadati</taxon>
        <taxon>Pseudomonadota</taxon>
        <taxon>Alphaproteobacteria</taxon>
        <taxon>Rhodospirillales</taxon>
        <taxon>Rhodospirillaceae</taxon>
        <taxon>Magnetospirillum</taxon>
    </lineage>
</organism>
<dbReference type="PROSITE" id="PS51273">
    <property type="entry name" value="GATASE_TYPE_1"/>
    <property type="match status" value="1"/>
</dbReference>
<keyword evidence="13" id="KW-0328">Glycosyltransferase</keyword>
<reference evidence="13 14" key="1">
    <citation type="journal article" date="2014" name="Genome Announc.">
        <title>Complete genome sequence of Magnetospirillum gryphiswaldense MSR-1.</title>
        <authorList>
            <person name="Wang X."/>
            <person name="Wang Q."/>
            <person name="Zhang W."/>
            <person name="Wang Y."/>
            <person name="Li L."/>
            <person name="Wen T."/>
            <person name="Zhang T."/>
            <person name="Zhang Y."/>
            <person name="Xu J."/>
            <person name="Hu J."/>
            <person name="Li S."/>
            <person name="Liu L."/>
            <person name="Liu J."/>
            <person name="Jiang W."/>
            <person name="Tian J."/>
            <person name="Li Y."/>
            <person name="Schuler D."/>
            <person name="Wang L."/>
            <person name="Li J."/>
        </authorList>
    </citation>
    <scope>NUCLEOTIDE SEQUENCE [LARGE SCALE GENOMIC DNA]</scope>
    <source>
        <strain evidence="14">DSM 6361 / JCM 21280 / NBRC 15271 / MSR-1</strain>
    </source>
</reference>
<evidence type="ECO:0000256" key="2">
    <source>
        <dbReference type="ARBA" id="ARBA00011152"/>
    </source>
</evidence>
<dbReference type="InterPro" id="IPR017926">
    <property type="entry name" value="GATASE"/>
</dbReference>
<feature type="active site" evidence="10 11">
    <location>
        <position position="196"/>
    </location>
</feature>
<feature type="active site" description="Nucleophile" evidence="10 11">
    <location>
        <position position="82"/>
    </location>
</feature>
<keyword evidence="3 10" id="KW-0028">Amino-acid biosynthesis</keyword>
<evidence type="ECO:0000256" key="7">
    <source>
        <dbReference type="ARBA" id="ARBA00023239"/>
    </source>
</evidence>
<dbReference type="PANTHER" id="PTHR42701:SF1">
    <property type="entry name" value="IMIDAZOLE GLYCEROL PHOSPHATE SYNTHASE SUBUNIT HISH"/>
    <property type="match status" value="1"/>
</dbReference>
<dbReference type="Pfam" id="PF00117">
    <property type="entry name" value="GATase"/>
    <property type="match status" value="1"/>
</dbReference>
<dbReference type="EC" id="4.3.2.10" evidence="10"/>
<dbReference type="AlphaFoldDB" id="V6F816"/>
<evidence type="ECO:0000256" key="10">
    <source>
        <dbReference type="HAMAP-Rule" id="MF_00278"/>
    </source>
</evidence>
<dbReference type="InterPro" id="IPR010139">
    <property type="entry name" value="Imidazole-glycPsynth_HisH"/>
</dbReference>
<evidence type="ECO:0000256" key="6">
    <source>
        <dbReference type="ARBA" id="ARBA00023102"/>
    </source>
</evidence>
<dbReference type="PANTHER" id="PTHR42701">
    <property type="entry name" value="IMIDAZOLE GLYCEROL PHOSPHATE SYNTHASE SUBUNIT HISH"/>
    <property type="match status" value="1"/>
</dbReference>
<accession>V6F816</accession>
<evidence type="ECO:0000256" key="9">
    <source>
        <dbReference type="ARBA" id="ARBA00049534"/>
    </source>
</evidence>
<dbReference type="GO" id="GO:0000107">
    <property type="term" value="F:imidazoleglycerol-phosphate synthase activity"/>
    <property type="evidence" value="ECO:0007669"/>
    <property type="project" value="UniProtKB-UniRule"/>
</dbReference>
<feature type="active site" evidence="10 11">
    <location>
        <position position="194"/>
    </location>
</feature>
<dbReference type="EMBL" id="HG794546">
    <property type="protein sequence ID" value="CDL00633.1"/>
    <property type="molecule type" value="Genomic_DNA"/>
</dbReference>
<dbReference type="eggNOG" id="COG0118">
    <property type="taxonomic scope" value="Bacteria"/>
</dbReference>
<evidence type="ECO:0000313" key="13">
    <source>
        <dbReference type="EMBL" id="CDL00633.1"/>
    </source>
</evidence>
<evidence type="ECO:0000256" key="5">
    <source>
        <dbReference type="ARBA" id="ARBA00022962"/>
    </source>
</evidence>
<evidence type="ECO:0000256" key="11">
    <source>
        <dbReference type="PIRSR" id="PIRSR000495-1"/>
    </source>
</evidence>
<keyword evidence="14" id="KW-1185">Reference proteome</keyword>
<dbReference type="SUPFAM" id="SSF52317">
    <property type="entry name" value="Class I glutamine amidotransferase-like"/>
    <property type="match status" value="1"/>
</dbReference>
<dbReference type="InterPro" id="IPR029062">
    <property type="entry name" value="Class_I_gatase-like"/>
</dbReference>
<sequence>MTAKVTIVDYESGNIFSVASALRQCGAEPIISADPTTIARAERLIIPGVGAFHEAMRRLRAKGLVDAIRSFGVSGRPYLGICLGMQLLLEESEEFGLCQGLGLFKGRVVPVLNVDTLGRRLKIPQIGWNRLIPSEGSTALPDLLQPSNRASDVYFVHSFMAVPEQAARVADCVYGGHRVCAAIQSDAGWGMQFHPEKSGEYGLGILRNFLSI</sequence>
<comment type="subcellular location">
    <subcellularLocation>
        <location evidence="10">Cytoplasm</location>
    </subcellularLocation>
</comment>
<feature type="domain" description="Glutamine amidotransferase" evidence="12">
    <location>
        <begin position="7"/>
        <end position="210"/>
    </location>
</feature>
<dbReference type="KEGG" id="mgy:MGMSRv2__3418"/>
<evidence type="ECO:0000256" key="3">
    <source>
        <dbReference type="ARBA" id="ARBA00022605"/>
    </source>
</evidence>
<dbReference type="GO" id="GO:0000105">
    <property type="term" value="P:L-histidine biosynthetic process"/>
    <property type="evidence" value="ECO:0007669"/>
    <property type="project" value="UniProtKB-UniRule"/>
</dbReference>
<dbReference type="GO" id="GO:0004359">
    <property type="term" value="F:glutaminase activity"/>
    <property type="evidence" value="ECO:0007669"/>
    <property type="project" value="UniProtKB-EC"/>
</dbReference>
<dbReference type="EC" id="3.5.1.2" evidence="10"/>
<dbReference type="PIRSF" id="PIRSF000495">
    <property type="entry name" value="Amidotransf_hisH"/>
    <property type="match status" value="1"/>
</dbReference>
<evidence type="ECO:0000259" key="12">
    <source>
        <dbReference type="Pfam" id="PF00117"/>
    </source>
</evidence>
<dbReference type="Gene3D" id="3.40.50.880">
    <property type="match status" value="1"/>
</dbReference>
<evidence type="ECO:0000313" key="14">
    <source>
        <dbReference type="Proteomes" id="UP000018922"/>
    </source>
</evidence>
<protein>
    <recommendedName>
        <fullName evidence="10">Imidazole glycerol phosphate synthase subunit HisH</fullName>
        <ecNumber evidence="10">4.3.2.10</ecNumber>
    </recommendedName>
    <alternativeName>
        <fullName evidence="10">IGP synthase glutaminase subunit</fullName>
        <ecNumber evidence="10">3.5.1.2</ecNumber>
    </alternativeName>
    <alternativeName>
        <fullName evidence="10">IGP synthase subunit HisH</fullName>
    </alternativeName>
    <alternativeName>
        <fullName evidence="10">ImGP synthase subunit HisH</fullName>
        <shortName evidence="10">IGPS subunit HisH</shortName>
    </alternativeName>
</protein>
<dbReference type="GO" id="GO:0016829">
    <property type="term" value="F:lyase activity"/>
    <property type="evidence" value="ECO:0007669"/>
    <property type="project" value="UniProtKB-KW"/>
</dbReference>
<comment type="function">
    <text evidence="10">IGPS catalyzes the conversion of PRFAR and glutamine to IGP, AICAR and glutamate. The HisH subunit catalyzes the hydrolysis of glutamine to glutamate and ammonia as part of the synthesis of IGP and AICAR. The resulting ammonia molecule is channeled to the active site of HisF.</text>
</comment>
<dbReference type="GO" id="GO:0005737">
    <property type="term" value="C:cytoplasm"/>
    <property type="evidence" value="ECO:0007669"/>
    <property type="project" value="UniProtKB-SubCell"/>
</dbReference>
<dbReference type="HAMAP" id="MF_00278">
    <property type="entry name" value="HisH"/>
    <property type="match status" value="1"/>
</dbReference>
<dbReference type="Proteomes" id="UP000018922">
    <property type="component" value="Chromosome I"/>
</dbReference>
<keyword evidence="4 10" id="KW-0378">Hydrolase</keyword>
<dbReference type="UniPathway" id="UPA00031">
    <property type="reaction ID" value="UER00010"/>
</dbReference>
<dbReference type="HOGENOM" id="CLU_071837_2_2_5"/>
<gene>
    <name evidence="10 13" type="primary">hisH</name>
    <name evidence="13" type="ordered locus">MGMSRv2__3418</name>
</gene>
<keyword evidence="7 10" id="KW-0456">Lyase</keyword>
<keyword evidence="10" id="KW-0963">Cytoplasm</keyword>
<dbReference type="NCBIfam" id="TIGR01855">
    <property type="entry name" value="IMP_synth_hisH"/>
    <property type="match status" value="1"/>
</dbReference>
<evidence type="ECO:0000256" key="1">
    <source>
        <dbReference type="ARBA" id="ARBA00005091"/>
    </source>
</evidence>
<keyword evidence="5 10" id="KW-0315">Glutamine amidotransferase</keyword>
<dbReference type="STRING" id="1430440.MGMSRv2__3418"/>
<keyword evidence="6 10" id="KW-0368">Histidine biosynthesis</keyword>
<proteinExistence type="inferred from homology"/>
<evidence type="ECO:0000256" key="4">
    <source>
        <dbReference type="ARBA" id="ARBA00022801"/>
    </source>
</evidence>
<evidence type="ECO:0000256" key="8">
    <source>
        <dbReference type="ARBA" id="ARBA00047838"/>
    </source>
</evidence>
<comment type="catalytic activity">
    <reaction evidence="8 10">
        <text>5-[(5-phospho-1-deoxy-D-ribulos-1-ylimino)methylamino]-1-(5-phospho-beta-D-ribosyl)imidazole-4-carboxamide + L-glutamine = D-erythro-1-(imidazol-4-yl)glycerol 3-phosphate + 5-amino-1-(5-phospho-beta-D-ribosyl)imidazole-4-carboxamide + L-glutamate + H(+)</text>
        <dbReference type="Rhea" id="RHEA:24793"/>
        <dbReference type="ChEBI" id="CHEBI:15378"/>
        <dbReference type="ChEBI" id="CHEBI:29985"/>
        <dbReference type="ChEBI" id="CHEBI:58278"/>
        <dbReference type="ChEBI" id="CHEBI:58359"/>
        <dbReference type="ChEBI" id="CHEBI:58475"/>
        <dbReference type="ChEBI" id="CHEBI:58525"/>
        <dbReference type="EC" id="4.3.2.10"/>
    </reaction>
</comment>
<comment type="catalytic activity">
    <reaction evidence="9 10">
        <text>L-glutamine + H2O = L-glutamate + NH4(+)</text>
        <dbReference type="Rhea" id="RHEA:15889"/>
        <dbReference type="ChEBI" id="CHEBI:15377"/>
        <dbReference type="ChEBI" id="CHEBI:28938"/>
        <dbReference type="ChEBI" id="CHEBI:29985"/>
        <dbReference type="ChEBI" id="CHEBI:58359"/>
        <dbReference type="EC" id="3.5.1.2"/>
    </reaction>
</comment>
<comment type="subunit">
    <text evidence="2 10">Heterodimer of HisH and HisF.</text>
</comment>
<keyword evidence="13" id="KW-0808">Transferase</keyword>
<comment type="pathway">
    <text evidence="1 10">Amino-acid biosynthesis; L-histidine biosynthesis; L-histidine from 5-phospho-alpha-D-ribose 1-diphosphate: step 5/9.</text>
</comment>
<name>V6F816_MAGGM</name>